<dbReference type="Proteomes" id="UP001152320">
    <property type="component" value="Chromosome 8"/>
</dbReference>
<keyword evidence="12" id="KW-1185">Reference proteome</keyword>
<feature type="transmembrane region" description="Helical" evidence="9">
    <location>
        <begin position="98"/>
        <end position="117"/>
    </location>
</feature>
<keyword evidence="7 11" id="KW-0675">Receptor</keyword>
<dbReference type="GO" id="GO:0005886">
    <property type="term" value="C:plasma membrane"/>
    <property type="evidence" value="ECO:0007669"/>
    <property type="project" value="TreeGrafter"/>
</dbReference>
<comment type="caution">
    <text evidence="11">The sequence shown here is derived from an EMBL/GenBank/DDBJ whole genome shotgun (WGS) entry which is preliminary data.</text>
</comment>
<dbReference type="PROSITE" id="PS50262">
    <property type="entry name" value="G_PROTEIN_RECEP_F1_2"/>
    <property type="match status" value="1"/>
</dbReference>
<dbReference type="PRINTS" id="PR00663">
    <property type="entry name" value="GALANINR"/>
</dbReference>
<feature type="transmembrane region" description="Helical" evidence="9">
    <location>
        <begin position="23"/>
        <end position="48"/>
    </location>
</feature>
<dbReference type="InterPro" id="IPR017452">
    <property type="entry name" value="GPCR_Rhodpsn_7TM"/>
</dbReference>
<dbReference type="SUPFAM" id="SSF81321">
    <property type="entry name" value="Family A G protein-coupled receptor-like"/>
    <property type="match status" value="1"/>
</dbReference>
<gene>
    <name evidence="11" type="ORF">HOLleu_18005</name>
</gene>
<name>A0A9Q1C3C5_HOLLE</name>
<dbReference type="GO" id="GO:0004930">
    <property type="term" value="F:G protein-coupled receptor activity"/>
    <property type="evidence" value="ECO:0007669"/>
    <property type="project" value="UniProtKB-KW"/>
</dbReference>
<keyword evidence="2 9" id="KW-0812">Transmembrane</keyword>
<keyword evidence="3 9" id="KW-1133">Transmembrane helix</keyword>
<evidence type="ECO:0000256" key="6">
    <source>
        <dbReference type="ARBA" id="ARBA00023157"/>
    </source>
</evidence>
<evidence type="ECO:0000256" key="3">
    <source>
        <dbReference type="ARBA" id="ARBA00022989"/>
    </source>
</evidence>
<evidence type="ECO:0000313" key="11">
    <source>
        <dbReference type="EMBL" id="KAJ8037236.1"/>
    </source>
</evidence>
<protein>
    <submittedName>
        <fullName evidence="11">Galanin receptor type 1</fullName>
    </submittedName>
</protein>
<keyword evidence="4" id="KW-0297">G-protein coupled receptor</keyword>
<feature type="transmembrane region" description="Helical" evidence="9">
    <location>
        <begin position="60"/>
        <end position="86"/>
    </location>
</feature>
<proteinExistence type="predicted"/>
<organism evidence="11 12">
    <name type="scientific">Holothuria leucospilota</name>
    <name type="common">Black long sea cucumber</name>
    <name type="synonym">Mertensiothuria leucospilota</name>
    <dbReference type="NCBI Taxonomy" id="206669"/>
    <lineage>
        <taxon>Eukaryota</taxon>
        <taxon>Metazoa</taxon>
        <taxon>Echinodermata</taxon>
        <taxon>Eleutherozoa</taxon>
        <taxon>Echinozoa</taxon>
        <taxon>Holothuroidea</taxon>
        <taxon>Aspidochirotacea</taxon>
        <taxon>Aspidochirotida</taxon>
        <taxon>Holothuriidae</taxon>
        <taxon>Holothuria</taxon>
    </lineage>
</organism>
<feature type="transmembrane region" description="Helical" evidence="9">
    <location>
        <begin position="233"/>
        <end position="251"/>
    </location>
</feature>
<sequence>MDAFNHTKQLEETEFDNLTIRQWIIAVTFAILMIVGLLGNTLVIIIACKKPVAARNSTSIFILNLSIADLLFLLFCAPFTASVLTMNFWVFGRFICKMWNFVIFSSMLASIYSLVVLSLDRYFKTSFRSPTNSLGNRWGVFAVIIIWIIAAGFASPCLVVYDIRQIGNTSKYVCYDSLWKDQLRQKPRYLLFLSVVGYGVPLTLLILTYASIVKITWKASRMGLDNSVRKSRIQVTIIISVMVLAFGLSWLPHNVFNIWVAIAKDKFPWTDATFRFKIASWCLMSLHSCLNPLVYFCMSRVFRQAAKTMILECRHPPQTRRFKTQKPNVVLRQRYRRSLSHLSARYKHRPLFYI</sequence>
<evidence type="ECO:0000256" key="8">
    <source>
        <dbReference type="ARBA" id="ARBA00023224"/>
    </source>
</evidence>
<keyword evidence="5 9" id="KW-0472">Membrane</keyword>
<evidence type="ECO:0000313" key="12">
    <source>
        <dbReference type="Proteomes" id="UP001152320"/>
    </source>
</evidence>
<reference evidence="11" key="1">
    <citation type="submission" date="2021-10" db="EMBL/GenBank/DDBJ databases">
        <title>Tropical sea cucumber genome reveals ecological adaptation and Cuvierian tubules defense mechanism.</title>
        <authorList>
            <person name="Chen T."/>
        </authorList>
    </citation>
    <scope>NUCLEOTIDE SEQUENCE</scope>
    <source>
        <strain evidence="11">Nanhai2018</strain>
        <tissue evidence="11">Muscle</tissue>
    </source>
</reference>
<evidence type="ECO:0000256" key="2">
    <source>
        <dbReference type="ARBA" id="ARBA00022692"/>
    </source>
</evidence>
<evidence type="ECO:0000256" key="1">
    <source>
        <dbReference type="ARBA" id="ARBA00004141"/>
    </source>
</evidence>
<dbReference type="PANTHER" id="PTHR45695:SF34">
    <property type="entry name" value="GALANIN RECEPTOR 2B-LIKE"/>
    <property type="match status" value="1"/>
</dbReference>
<feature type="transmembrane region" description="Helical" evidence="9">
    <location>
        <begin position="138"/>
        <end position="161"/>
    </location>
</feature>
<comment type="subcellular location">
    <subcellularLocation>
        <location evidence="1">Membrane</location>
        <topology evidence="1">Multi-pass membrane protein</topology>
    </subcellularLocation>
</comment>
<evidence type="ECO:0000256" key="4">
    <source>
        <dbReference type="ARBA" id="ARBA00023040"/>
    </source>
</evidence>
<dbReference type="InterPro" id="IPR000405">
    <property type="entry name" value="Galanin_rcpt"/>
</dbReference>
<dbReference type="OrthoDB" id="2132067at2759"/>
<keyword evidence="6" id="KW-1015">Disulfide bond</keyword>
<evidence type="ECO:0000256" key="9">
    <source>
        <dbReference type="SAM" id="Phobius"/>
    </source>
</evidence>
<keyword evidence="8" id="KW-0807">Transducer</keyword>
<evidence type="ECO:0000256" key="5">
    <source>
        <dbReference type="ARBA" id="ARBA00023136"/>
    </source>
</evidence>
<accession>A0A9Q1C3C5</accession>
<dbReference type="InterPro" id="IPR000276">
    <property type="entry name" value="GPCR_Rhodpsn"/>
</dbReference>
<dbReference type="Gene3D" id="1.20.1070.10">
    <property type="entry name" value="Rhodopsin 7-helix transmembrane proteins"/>
    <property type="match status" value="1"/>
</dbReference>
<dbReference type="AlphaFoldDB" id="A0A9Q1C3C5"/>
<dbReference type="EMBL" id="JAIZAY010000008">
    <property type="protein sequence ID" value="KAJ8037236.1"/>
    <property type="molecule type" value="Genomic_DNA"/>
</dbReference>
<dbReference type="PANTHER" id="PTHR45695">
    <property type="entry name" value="LEUCOKININ RECEPTOR-RELATED"/>
    <property type="match status" value="1"/>
</dbReference>
<evidence type="ECO:0000259" key="10">
    <source>
        <dbReference type="PROSITE" id="PS50262"/>
    </source>
</evidence>
<evidence type="ECO:0000256" key="7">
    <source>
        <dbReference type="ARBA" id="ARBA00023170"/>
    </source>
</evidence>
<feature type="domain" description="G-protein coupled receptors family 1 profile" evidence="10">
    <location>
        <begin position="39"/>
        <end position="295"/>
    </location>
</feature>
<feature type="transmembrane region" description="Helical" evidence="9">
    <location>
        <begin position="189"/>
        <end position="212"/>
    </location>
</feature>
<dbReference type="PRINTS" id="PR00237">
    <property type="entry name" value="GPCRRHODOPSN"/>
</dbReference>
<dbReference type="Pfam" id="PF00001">
    <property type="entry name" value="7tm_1"/>
    <property type="match status" value="1"/>
</dbReference>